<proteinExistence type="predicted"/>
<evidence type="ECO:0000313" key="2">
    <source>
        <dbReference type="Proteomes" id="UP000032142"/>
    </source>
</evidence>
<sequence>MSSSSNILISISHVNPVEYLGNLDGLSIYRQVIRVIFSSTHSREPYILWQGYQSKLNPP</sequence>
<keyword evidence="2" id="KW-1185">Reference proteome</keyword>
<dbReference type="EMBL" id="KN442124">
    <property type="protein sequence ID" value="KHG27701.1"/>
    <property type="molecule type" value="Genomic_DNA"/>
</dbReference>
<protein>
    <submittedName>
        <fullName evidence="1">Uncharacterized protein</fullName>
    </submittedName>
</protein>
<dbReference type="Proteomes" id="UP000032142">
    <property type="component" value="Unassembled WGS sequence"/>
</dbReference>
<reference evidence="2" key="1">
    <citation type="submission" date="2014-09" db="EMBL/GenBank/DDBJ databases">
        <authorList>
            <person name="Mudge J."/>
            <person name="Ramaraj T."/>
            <person name="Lindquist I.E."/>
            <person name="Bharti A.K."/>
            <person name="Sundararajan A."/>
            <person name="Cameron C.T."/>
            <person name="Woodward J.E."/>
            <person name="May G.D."/>
            <person name="Brubaker C."/>
            <person name="Broadhvest J."/>
            <person name="Wilkins T.A."/>
        </authorList>
    </citation>
    <scope>NUCLEOTIDE SEQUENCE</scope>
    <source>
        <strain evidence="2">cv. AKA8401</strain>
    </source>
</reference>
<accession>A0A0B0PWB2</accession>
<dbReference type="AlphaFoldDB" id="A0A0B0PWB2"/>
<organism evidence="1 2">
    <name type="scientific">Gossypium arboreum</name>
    <name type="common">Tree cotton</name>
    <name type="synonym">Gossypium nanking</name>
    <dbReference type="NCBI Taxonomy" id="29729"/>
    <lineage>
        <taxon>Eukaryota</taxon>
        <taxon>Viridiplantae</taxon>
        <taxon>Streptophyta</taxon>
        <taxon>Embryophyta</taxon>
        <taxon>Tracheophyta</taxon>
        <taxon>Spermatophyta</taxon>
        <taxon>Magnoliopsida</taxon>
        <taxon>eudicotyledons</taxon>
        <taxon>Gunneridae</taxon>
        <taxon>Pentapetalae</taxon>
        <taxon>rosids</taxon>
        <taxon>malvids</taxon>
        <taxon>Malvales</taxon>
        <taxon>Malvaceae</taxon>
        <taxon>Malvoideae</taxon>
        <taxon>Gossypium</taxon>
    </lineage>
</organism>
<evidence type="ECO:0000313" key="1">
    <source>
        <dbReference type="EMBL" id="KHG27701.1"/>
    </source>
</evidence>
<gene>
    <name evidence="1" type="ORF">F383_11121</name>
</gene>
<name>A0A0B0PWB2_GOSAR</name>